<dbReference type="Gene3D" id="3.30.160.60">
    <property type="entry name" value="Classic Zinc Finger"/>
    <property type="match status" value="1"/>
</dbReference>
<name>A0AAN7MAF6_TRANT</name>
<dbReference type="EMBL" id="JAXQNO010000002">
    <property type="protein sequence ID" value="KAK4802335.1"/>
    <property type="molecule type" value="Genomic_DNA"/>
</dbReference>
<dbReference type="Proteomes" id="UP001346149">
    <property type="component" value="Unassembled WGS sequence"/>
</dbReference>
<gene>
    <name evidence="9" type="ORF">SAY86_000538</name>
</gene>
<dbReference type="InterPro" id="IPR044246">
    <property type="entry name" value="ZFP3-like"/>
</dbReference>
<evidence type="ECO:0000256" key="1">
    <source>
        <dbReference type="ARBA" id="ARBA00004123"/>
    </source>
</evidence>
<organism evidence="9 10">
    <name type="scientific">Trapa natans</name>
    <name type="common">Water chestnut</name>
    <dbReference type="NCBI Taxonomy" id="22666"/>
    <lineage>
        <taxon>Eukaryota</taxon>
        <taxon>Viridiplantae</taxon>
        <taxon>Streptophyta</taxon>
        <taxon>Embryophyta</taxon>
        <taxon>Tracheophyta</taxon>
        <taxon>Spermatophyta</taxon>
        <taxon>Magnoliopsida</taxon>
        <taxon>eudicotyledons</taxon>
        <taxon>Gunneridae</taxon>
        <taxon>Pentapetalae</taxon>
        <taxon>rosids</taxon>
        <taxon>malvids</taxon>
        <taxon>Myrtales</taxon>
        <taxon>Lythraceae</taxon>
        <taxon>Trapa</taxon>
    </lineage>
</organism>
<accession>A0AAN7MAF6</accession>
<feature type="region of interest" description="Disordered" evidence="7">
    <location>
        <begin position="266"/>
        <end position="295"/>
    </location>
</feature>
<dbReference type="GO" id="GO:0009788">
    <property type="term" value="P:negative regulation of abscisic acid-activated signaling pathway"/>
    <property type="evidence" value="ECO:0007669"/>
    <property type="project" value="InterPro"/>
</dbReference>
<comment type="subcellular location">
    <subcellularLocation>
        <location evidence="1">Nucleus</location>
    </subcellularLocation>
</comment>
<proteinExistence type="predicted"/>
<dbReference type="GO" id="GO:0008270">
    <property type="term" value="F:zinc ion binding"/>
    <property type="evidence" value="ECO:0007669"/>
    <property type="project" value="UniProtKB-KW"/>
</dbReference>
<dbReference type="PANTHER" id="PTHR47287:SF15">
    <property type="entry name" value="ZINC FINGER PROTEIN 3-LIKE"/>
    <property type="match status" value="1"/>
</dbReference>
<evidence type="ECO:0000256" key="7">
    <source>
        <dbReference type="SAM" id="MobiDB-lite"/>
    </source>
</evidence>
<keyword evidence="4" id="KW-0862">Zinc</keyword>
<keyword evidence="2" id="KW-0479">Metal-binding</keyword>
<dbReference type="PANTHER" id="PTHR47287">
    <property type="entry name" value="C2H2 AND C2HC ZINC FINGERS SUPERFAMILY PROTEIN"/>
    <property type="match status" value="1"/>
</dbReference>
<evidence type="ECO:0000256" key="4">
    <source>
        <dbReference type="ARBA" id="ARBA00022833"/>
    </source>
</evidence>
<keyword evidence="5" id="KW-0539">Nucleus</keyword>
<keyword evidence="3 6" id="KW-0863">Zinc-finger</keyword>
<dbReference type="PROSITE" id="PS00028">
    <property type="entry name" value="ZINC_FINGER_C2H2_1"/>
    <property type="match status" value="1"/>
</dbReference>
<protein>
    <recommendedName>
        <fullName evidence="8">C2H2-type domain-containing protein</fullName>
    </recommendedName>
</protein>
<comment type="caution">
    <text evidence="9">The sequence shown here is derived from an EMBL/GenBank/DDBJ whole genome shotgun (WGS) entry which is preliminary data.</text>
</comment>
<evidence type="ECO:0000313" key="10">
    <source>
        <dbReference type="Proteomes" id="UP001346149"/>
    </source>
</evidence>
<evidence type="ECO:0000256" key="2">
    <source>
        <dbReference type="ARBA" id="ARBA00022723"/>
    </source>
</evidence>
<feature type="region of interest" description="Disordered" evidence="7">
    <location>
        <begin position="316"/>
        <end position="337"/>
    </location>
</feature>
<dbReference type="PROSITE" id="PS50157">
    <property type="entry name" value="ZINC_FINGER_C2H2_2"/>
    <property type="match status" value="1"/>
</dbReference>
<feature type="domain" description="C2H2-type" evidence="8">
    <location>
        <begin position="301"/>
        <end position="328"/>
    </location>
</feature>
<dbReference type="GO" id="GO:0005634">
    <property type="term" value="C:nucleus"/>
    <property type="evidence" value="ECO:0007669"/>
    <property type="project" value="UniProtKB-SubCell"/>
</dbReference>
<evidence type="ECO:0000256" key="3">
    <source>
        <dbReference type="ARBA" id="ARBA00022771"/>
    </source>
</evidence>
<evidence type="ECO:0000259" key="8">
    <source>
        <dbReference type="PROSITE" id="PS50157"/>
    </source>
</evidence>
<evidence type="ECO:0000313" key="9">
    <source>
        <dbReference type="EMBL" id="KAK4802335.1"/>
    </source>
</evidence>
<dbReference type="InterPro" id="IPR036236">
    <property type="entry name" value="Znf_C2H2_sf"/>
</dbReference>
<keyword evidence="10" id="KW-1185">Reference proteome</keyword>
<reference evidence="9 10" key="1">
    <citation type="journal article" date="2023" name="Hortic Res">
        <title>Pangenome of water caltrop reveals structural variations and asymmetric subgenome divergence after allopolyploidization.</title>
        <authorList>
            <person name="Zhang X."/>
            <person name="Chen Y."/>
            <person name="Wang L."/>
            <person name="Yuan Y."/>
            <person name="Fang M."/>
            <person name="Shi L."/>
            <person name="Lu R."/>
            <person name="Comes H.P."/>
            <person name="Ma Y."/>
            <person name="Chen Y."/>
            <person name="Huang G."/>
            <person name="Zhou Y."/>
            <person name="Zheng Z."/>
            <person name="Qiu Y."/>
        </authorList>
    </citation>
    <scope>NUCLEOTIDE SEQUENCE [LARGE SCALE GENOMIC DNA]</scope>
    <source>
        <strain evidence="9">F231</strain>
    </source>
</reference>
<evidence type="ECO:0000256" key="6">
    <source>
        <dbReference type="PROSITE-ProRule" id="PRU00042"/>
    </source>
</evidence>
<dbReference type="InterPro" id="IPR013087">
    <property type="entry name" value="Znf_C2H2_type"/>
</dbReference>
<evidence type="ECO:0000256" key="5">
    <source>
        <dbReference type="ARBA" id="ARBA00023242"/>
    </source>
</evidence>
<sequence>MERQTFIRQKQRHLTSSQRQTPLLFIILGIMGRSENLLNIIFRHPSLIGATQSSETQSINQRLCAPSPNLLNSCGVMSMEPQYLYAGFSFIAGKIRHKRIEDKDTCKIPILASTNGPQSDINRIPLNKIIVLKGKRDDQSYVHSVIPTYNSKVALFPPCPTSESQATKQKGKKTQCNLHVGGIVHPSRLGDREAGHVHRTVDFHCLICKYKQAVFISFKSSHQSPDQDQELLTLKMDVVKGIQQQEQEVKENPCIFLDLSLSRTSFEADSASPPPISDAAVPEDSDANHLPPPQQQQHRVFSCNYCQRKFYSSQALGGHQNAHKRERTLAKRASSSNPSRYLSMASLPLHGSFIHRSLGIQAHSAMVHKPWHRQAFNQQPGIGRLVQEGPRTVPNMAAPRFDSFRWFPSGMGEMGPWGGGGVSHLMKGSMPDEIQKLDLSLKL</sequence>
<dbReference type="AlphaFoldDB" id="A0AAN7MAF6"/>
<dbReference type="SUPFAM" id="SSF57667">
    <property type="entry name" value="beta-beta-alpha zinc fingers"/>
    <property type="match status" value="1"/>
</dbReference>